<name>A0A2M6WNZ4_9BACT</name>
<dbReference type="Gene3D" id="3.90.1640.10">
    <property type="entry name" value="inorganic pyrophosphatase (n-terminal core)"/>
    <property type="match status" value="2"/>
</dbReference>
<dbReference type="InterPro" id="IPR038763">
    <property type="entry name" value="DHH_sf"/>
</dbReference>
<dbReference type="SUPFAM" id="SSF64182">
    <property type="entry name" value="DHH phosphoesterases"/>
    <property type="match status" value="1"/>
</dbReference>
<evidence type="ECO:0000313" key="2">
    <source>
        <dbReference type="EMBL" id="PIT94490.1"/>
    </source>
</evidence>
<dbReference type="PANTHER" id="PTHR47618:SF1">
    <property type="entry name" value="BIFUNCTIONAL OLIGORIBONUCLEASE AND PAP PHOSPHATASE NRNA"/>
    <property type="match status" value="1"/>
</dbReference>
<evidence type="ECO:0000313" key="3">
    <source>
        <dbReference type="Proteomes" id="UP000228900"/>
    </source>
</evidence>
<evidence type="ECO:0000259" key="1">
    <source>
        <dbReference type="Pfam" id="PF01368"/>
    </source>
</evidence>
<dbReference type="PANTHER" id="PTHR47618">
    <property type="entry name" value="BIFUNCTIONAL OLIGORIBONUCLEASE AND PAP PHOSPHATASE NRNA"/>
    <property type="match status" value="1"/>
</dbReference>
<dbReference type="Proteomes" id="UP000228900">
    <property type="component" value="Unassembled WGS sequence"/>
</dbReference>
<protein>
    <recommendedName>
        <fullName evidence="1">DDH domain-containing protein</fullName>
    </recommendedName>
</protein>
<gene>
    <name evidence="2" type="ORF">COT98_03150</name>
</gene>
<dbReference type="Pfam" id="PF01368">
    <property type="entry name" value="DHH"/>
    <property type="match status" value="1"/>
</dbReference>
<organism evidence="2 3">
    <name type="scientific">Candidatus Falkowbacteria bacterium CG10_big_fil_rev_8_21_14_0_10_39_9</name>
    <dbReference type="NCBI Taxonomy" id="1974566"/>
    <lineage>
        <taxon>Bacteria</taxon>
        <taxon>Candidatus Falkowiibacteriota</taxon>
    </lineage>
</organism>
<proteinExistence type="predicted"/>
<reference evidence="3" key="1">
    <citation type="submission" date="2017-09" db="EMBL/GenBank/DDBJ databases">
        <title>Depth-based differentiation of microbial function through sediment-hosted aquifers and enrichment of novel symbionts in the deep terrestrial subsurface.</title>
        <authorList>
            <person name="Probst A.J."/>
            <person name="Ladd B."/>
            <person name="Jarett J.K."/>
            <person name="Geller-Mcgrath D.E."/>
            <person name="Sieber C.M.K."/>
            <person name="Emerson J.B."/>
            <person name="Anantharaman K."/>
            <person name="Thomas B.C."/>
            <person name="Malmstrom R."/>
            <person name="Stieglmeier M."/>
            <person name="Klingl A."/>
            <person name="Woyke T."/>
            <person name="Ryan C.M."/>
            <person name="Banfield J.F."/>
        </authorList>
    </citation>
    <scope>NUCLEOTIDE SEQUENCE [LARGE SCALE GENOMIC DNA]</scope>
</reference>
<feature type="domain" description="DDH" evidence="1">
    <location>
        <begin position="35"/>
        <end position="222"/>
    </location>
</feature>
<dbReference type="EMBL" id="PFAQ01000045">
    <property type="protein sequence ID" value="PIT94490.1"/>
    <property type="molecule type" value="Genomic_DNA"/>
</dbReference>
<dbReference type="InterPro" id="IPR051319">
    <property type="entry name" value="Oligoribo/pAp-PDE_c-di-AMP_PDE"/>
</dbReference>
<dbReference type="InterPro" id="IPR001667">
    <property type="entry name" value="DDH_dom"/>
</dbReference>
<comment type="caution">
    <text evidence="2">The sequence shown here is derived from an EMBL/GenBank/DDBJ whole genome shotgun (WGS) entry which is preliminary data.</text>
</comment>
<sequence>MVIQAKFIFMISSEQQIFNQIEKSSNILISFPVDWNGDAISSALAFYWFLKKRGKNVEMAAAPISDTRSRAFSFLPGFSDIKNALDNLAKFIVSLDITNAKVDQIKYILSEKTLDFIISPKDGWFTKDDVATATSGYRYDLIITLNALDLESLGKIYDNNVDFFYKTTIINIDHHPANEEFGQVNFVELNAVSVTEVLFELMRDYKLELIDEDIATCLLSGIIYKTKSFKTPNLTPNSLAVTSELIKLGARREEIVNRLYRSRNLPVLKLWGRVLNNLNGLNDNQLLWSSLFQNDFAETGSVEDNLLEVIDELIINIPQAKLITIFYSLTENPLEEDKSAESNETIVGHNDQSTGLFQTKAIIYAVKNVNAVELVKELNPTGGRKIAYLSSSKPLAIFRQEITDILQNKLDKLSS</sequence>
<accession>A0A2M6WNZ4</accession>
<dbReference type="AlphaFoldDB" id="A0A2M6WNZ4"/>